<protein>
    <recommendedName>
        <fullName evidence="8">DRBM domain-containing protein</fullName>
    </recommendedName>
</protein>
<dbReference type="InterPro" id="IPR014720">
    <property type="entry name" value="dsRBD_dom"/>
</dbReference>
<dbReference type="InterPro" id="IPR044463">
    <property type="entry name" value="DUS2_DSRM"/>
</dbReference>
<evidence type="ECO:0000259" key="8">
    <source>
        <dbReference type="PROSITE" id="PS50137"/>
    </source>
</evidence>
<keyword evidence="3" id="KW-0288">FMN</keyword>
<dbReference type="Gene3D" id="3.20.20.70">
    <property type="entry name" value="Aldolase class I"/>
    <property type="match status" value="1"/>
</dbReference>
<evidence type="ECO:0000256" key="7">
    <source>
        <dbReference type="SAM" id="MobiDB-lite"/>
    </source>
</evidence>
<dbReference type="EMBL" id="JAINUF010000022">
    <property type="protein sequence ID" value="KAJ8333781.1"/>
    <property type="molecule type" value="Genomic_DNA"/>
</dbReference>
<name>A0A9Q1IBR5_SYNKA</name>
<keyword evidence="6" id="KW-0694">RNA-binding</keyword>
<evidence type="ECO:0000256" key="5">
    <source>
        <dbReference type="ARBA" id="ARBA00023002"/>
    </source>
</evidence>
<dbReference type="GO" id="GO:0005737">
    <property type="term" value="C:cytoplasm"/>
    <property type="evidence" value="ECO:0007669"/>
    <property type="project" value="TreeGrafter"/>
</dbReference>
<accession>A0A9Q1IBR5</accession>
<evidence type="ECO:0000313" key="9">
    <source>
        <dbReference type="EMBL" id="KAJ8333781.1"/>
    </source>
</evidence>
<evidence type="ECO:0000256" key="2">
    <source>
        <dbReference type="ARBA" id="ARBA00022630"/>
    </source>
</evidence>
<feature type="region of interest" description="Disordered" evidence="7">
    <location>
        <begin position="451"/>
        <end position="522"/>
    </location>
</feature>
<evidence type="ECO:0000256" key="1">
    <source>
        <dbReference type="ARBA" id="ARBA00001917"/>
    </source>
</evidence>
<dbReference type="PANTHER" id="PTHR45936:SF1">
    <property type="entry name" value="TRNA-DIHYDROURIDINE(20) SYNTHASE [NAD(P)+]-LIKE"/>
    <property type="match status" value="1"/>
</dbReference>
<dbReference type="CDD" id="cd02801">
    <property type="entry name" value="DUS_like_FMN"/>
    <property type="match status" value="1"/>
</dbReference>
<evidence type="ECO:0000313" key="10">
    <source>
        <dbReference type="Proteomes" id="UP001152622"/>
    </source>
</evidence>
<proteinExistence type="predicted"/>
<organism evidence="9 10">
    <name type="scientific">Synaphobranchus kaupii</name>
    <name type="common">Kaup's arrowtooth eel</name>
    <dbReference type="NCBI Taxonomy" id="118154"/>
    <lineage>
        <taxon>Eukaryota</taxon>
        <taxon>Metazoa</taxon>
        <taxon>Chordata</taxon>
        <taxon>Craniata</taxon>
        <taxon>Vertebrata</taxon>
        <taxon>Euteleostomi</taxon>
        <taxon>Actinopterygii</taxon>
        <taxon>Neopterygii</taxon>
        <taxon>Teleostei</taxon>
        <taxon>Anguilliformes</taxon>
        <taxon>Synaphobranchidae</taxon>
        <taxon>Synaphobranchus</taxon>
    </lineage>
</organism>
<gene>
    <name evidence="9" type="ORF">SKAU_G00411000</name>
</gene>
<dbReference type="Gene3D" id="3.30.160.20">
    <property type="match status" value="1"/>
</dbReference>
<dbReference type="GO" id="GO:0017150">
    <property type="term" value="F:tRNA dihydrouridine synthase activity"/>
    <property type="evidence" value="ECO:0007669"/>
    <property type="project" value="InterPro"/>
</dbReference>
<dbReference type="SUPFAM" id="SSF51395">
    <property type="entry name" value="FMN-linked oxidoreductases"/>
    <property type="match status" value="1"/>
</dbReference>
<sequence length="522" mass="58674">MWLKTQHSGEENEEEDRMAQAVGRLCFHDKTALAPMVRVGTLPMRLLALDYGADIVYCEELIDIKMVQCTRVLNDVLETVDFVAPDDRVVFRTCQREKDHVVFQMGTADPQRALTAAQLVENDVAAIDVNMGCPKEYSTKGGMGAALLSDPDKIEAILSTLVKGVSRPVTCKIRILPSLENTVCLARRIERTGVAAIAVHGRTKEERPQHPVHCDVIQAVAQAVSIPVIANGGSLDLVKNYHDIQLFREATEATSVMLARAAMWNPSVFRSQGVLSLERVMEDYIRYAVRYENHPSNTKYCLCQMLRDKVESPLGKRLHAAQTSAEICEVFGLEEFYEESQARLLARQEALHANSHLADCPTMDGNVATMPIRFDRREYPPQITPKMHLLEWSRREKLEQPAYETVQRPLDRGFQSTVTVGEKKYRSTLWEKSKKFAEQAAAIVCLRTLGMPEGRSGEPEGLVCKRKREEKRSDESEEERGGSNGIRDTSTCRKRHPSKTPQEEVNTPPSVPNSQGDIRTKL</sequence>
<reference evidence="9" key="1">
    <citation type="journal article" date="2023" name="Science">
        <title>Genome structures resolve the early diversification of teleost fishes.</title>
        <authorList>
            <person name="Parey E."/>
            <person name="Louis A."/>
            <person name="Montfort J."/>
            <person name="Bouchez O."/>
            <person name="Roques C."/>
            <person name="Iampietro C."/>
            <person name="Lluch J."/>
            <person name="Castinel A."/>
            <person name="Donnadieu C."/>
            <person name="Desvignes T."/>
            <person name="Floi Bucao C."/>
            <person name="Jouanno E."/>
            <person name="Wen M."/>
            <person name="Mejri S."/>
            <person name="Dirks R."/>
            <person name="Jansen H."/>
            <person name="Henkel C."/>
            <person name="Chen W.J."/>
            <person name="Zahm M."/>
            <person name="Cabau C."/>
            <person name="Klopp C."/>
            <person name="Thompson A.W."/>
            <person name="Robinson-Rechavi M."/>
            <person name="Braasch I."/>
            <person name="Lecointre G."/>
            <person name="Bobe J."/>
            <person name="Postlethwait J.H."/>
            <person name="Berthelot C."/>
            <person name="Roest Crollius H."/>
            <person name="Guiguen Y."/>
        </authorList>
    </citation>
    <scope>NUCLEOTIDE SEQUENCE</scope>
    <source>
        <strain evidence="9">WJC10195</strain>
    </source>
</reference>
<dbReference type="PROSITE" id="PS50137">
    <property type="entry name" value="DS_RBD"/>
    <property type="match status" value="1"/>
</dbReference>
<dbReference type="FunFam" id="3.20.20.70:FF:000229">
    <property type="entry name" value="tRNA-dihydrouridine(20) synthase [NAD(P)+]-like"/>
    <property type="match status" value="1"/>
</dbReference>
<evidence type="ECO:0000256" key="6">
    <source>
        <dbReference type="PROSITE-ProRule" id="PRU00266"/>
    </source>
</evidence>
<feature type="compositionally biased region" description="Polar residues" evidence="7">
    <location>
        <begin position="499"/>
        <end position="522"/>
    </location>
</feature>
<keyword evidence="10" id="KW-1185">Reference proteome</keyword>
<comment type="caution">
    <text evidence="9">The sequence shown here is derived from an EMBL/GenBank/DDBJ whole genome shotgun (WGS) entry which is preliminary data.</text>
</comment>
<dbReference type="InterPro" id="IPR018517">
    <property type="entry name" value="tRNA_hU_synthase_CS"/>
</dbReference>
<evidence type="ECO:0000256" key="3">
    <source>
        <dbReference type="ARBA" id="ARBA00022643"/>
    </source>
</evidence>
<dbReference type="AlphaFoldDB" id="A0A9Q1IBR5"/>
<evidence type="ECO:0000256" key="4">
    <source>
        <dbReference type="ARBA" id="ARBA00022694"/>
    </source>
</evidence>
<dbReference type="PROSITE" id="PS01136">
    <property type="entry name" value="UPF0034"/>
    <property type="match status" value="1"/>
</dbReference>
<keyword evidence="2" id="KW-0285">Flavoprotein</keyword>
<dbReference type="PANTHER" id="PTHR45936">
    <property type="entry name" value="TRNA-DIHYDROURIDINE(20) SYNTHASE [NAD(P)+]-LIKE"/>
    <property type="match status" value="1"/>
</dbReference>
<keyword evidence="5" id="KW-0560">Oxidoreductase</keyword>
<dbReference type="Proteomes" id="UP001152622">
    <property type="component" value="Chromosome 22"/>
</dbReference>
<dbReference type="InterPro" id="IPR013785">
    <property type="entry name" value="Aldolase_TIM"/>
</dbReference>
<dbReference type="SUPFAM" id="SSF54768">
    <property type="entry name" value="dsRNA-binding domain-like"/>
    <property type="match status" value="1"/>
</dbReference>
<dbReference type="CDD" id="cd19871">
    <property type="entry name" value="DSRM_DUS2L"/>
    <property type="match status" value="1"/>
</dbReference>
<dbReference type="InterPro" id="IPR052582">
    <property type="entry name" value="tRNA-DUS-like"/>
</dbReference>
<dbReference type="SMART" id="SM00358">
    <property type="entry name" value="DSRM"/>
    <property type="match status" value="1"/>
</dbReference>
<keyword evidence="4" id="KW-0819">tRNA processing</keyword>
<dbReference type="Pfam" id="PF01207">
    <property type="entry name" value="Dus"/>
    <property type="match status" value="1"/>
</dbReference>
<comment type="cofactor">
    <cofactor evidence="1">
        <name>FMN</name>
        <dbReference type="ChEBI" id="CHEBI:58210"/>
    </cofactor>
</comment>
<feature type="domain" description="DRBM" evidence="8">
    <location>
        <begin position="384"/>
        <end position="451"/>
    </location>
</feature>
<dbReference type="OrthoDB" id="10262250at2759"/>
<dbReference type="InterPro" id="IPR035587">
    <property type="entry name" value="DUS-like_FMN-bd"/>
</dbReference>
<dbReference type="Pfam" id="PF00035">
    <property type="entry name" value="dsrm"/>
    <property type="match status" value="1"/>
</dbReference>
<dbReference type="GO" id="GO:0050660">
    <property type="term" value="F:flavin adenine dinucleotide binding"/>
    <property type="evidence" value="ECO:0007669"/>
    <property type="project" value="InterPro"/>
</dbReference>
<dbReference type="GO" id="GO:0000049">
    <property type="term" value="F:tRNA binding"/>
    <property type="evidence" value="ECO:0007669"/>
    <property type="project" value="InterPro"/>
</dbReference>